<proteinExistence type="predicted"/>
<name>A0ABR4K632_9EURO</name>
<evidence type="ECO:0000259" key="1">
    <source>
        <dbReference type="Pfam" id="PF01464"/>
    </source>
</evidence>
<dbReference type="Pfam" id="PF01464">
    <property type="entry name" value="SLT"/>
    <property type="match status" value="1"/>
</dbReference>
<dbReference type="EMBL" id="JBFXLU010000054">
    <property type="protein sequence ID" value="KAL2847770.1"/>
    <property type="molecule type" value="Genomic_DNA"/>
</dbReference>
<gene>
    <name evidence="2" type="ORF">BJY01DRAFT_246671</name>
</gene>
<comment type="caution">
    <text evidence="2">The sequence shown here is derived from an EMBL/GenBank/DDBJ whole genome shotgun (WGS) entry which is preliminary data.</text>
</comment>
<organism evidence="2 3">
    <name type="scientific">Aspergillus pseudoustus</name>
    <dbReference type="NCBI Taxonomy" id="1810923"/>
    <lineage>
        <taxon>Eukaryota</taxon>
        <taxon>Fungi</taxon>
        <taxon>Dikarya</taxon>
        <taxon>Ascomycota</taxon>
        <taxon>Pezizomycotina</taxon>
        <taxon>Eurotiomycetes</taxon>
        <taxon>Eurotiomycetidae</taxon>
        <taxon>Eurotiales</taxon>
        <taxon>Aspergillaceae</taxon>
        <taxon>Aspergillus</taxon>
        <taxon>Aspergillus subgen. Nidulantes</taxon>
    </lineage>
</organism>
<keyword evidence="3" id="KW-1185">Reference proteome</keyword>
<evidence type="ECO:0000313" key="2">
    <source>
        <dbReference type="EMBL" id="KAL2847770.1"/>
    </source>
</evidence>
<dbReference type="Proteomes" id="UP001610446">
    <property type="component" value="Unassembled WGS sequence"/>
</dbReference>
<dbReference type="Gene3D" id="1.10.530.10">
    <property type="match status" value="1"/>
</dbReference>
<reference evidence="2 3" key="1">
    <citation type="submission" date="2024-07" db="EMBL/GenBank/DDBJ databases">
        <title>Section-level genome sequencing and comparative genomics of Aspergillus sections Usti and Cavernicolus.</title>
        <authorList>
            <consortium name="Lawrence Berkeley National Laboratory"/>
            <person name="Nybo J.L."/>
            <person name="Vesth T.C."/>
            <person name="Theobald S."/>
            <person name="Frisvad J.C."/>
            <person name="Larsen T.O."/>
            <person name="Kjaerboelling I."/>
            <person name="Rothschild-Mancinelli K."/>
            <person name="Lyhne E.K."/>
            <person name="Kogle M.E."/>
            <person name="Barry K."/>
            <person name="Clum A."/>
            <person name="Na H."/>
            <person name="Ledsgaard L."/>
            <person name="Lin J."/>
            <person name="Lipzen A."/>
            <person name="Kuo A."/>
            <person name="Riley R."/>
            <person name="Mondo S."/>
            <person name="Labutti K."/>
            <person name="Haridas S."/>
            <person name="Pangalinan J."/>
            <person name="Salamov A.A."/>
            <person name="Simmons B.A."/>
            <person name="Magnuson J.K."/>
            <person name="Chen J."/>
            <person name="Drula E."/>
            <person name="Henrissat B."/>
            <person name="Wiebenga A."/>
            <person name="Lubbers R.J."/>
            <person name="Gomes A.C."/>
            <person name="Makela M.R."/>
            <person name="Stajich J."/>
            <person name="Grigoriev I.V."/>
            <person name="Mortensen U.H."/>
            <person name="De Vries R.P."/>
            <person name="Baker S.E."/>
            <person name="Andersen M.R."/>
        </authorList>
    </citation>
    <scope>NUCLEOTIDE SEQUENCE [LARGE SCALE GENOMIC DNA]</scope>
    <source>
        <strain evidence="2 3">CBS 123904</strain>
    </source>
</reference>
<sequence>MASEASTKSQPPVLPAERDDTAYHSAWTDWAKRAPGQKLTADKERYTKICADVIDQFVRDGLIARENSRKAFEVLLLTAHRESDFNPHAKNPRSTATGMLQQITTFHQRSRLNSASARNVLLTVEQRTDVATASTLFLRQLVCTKDWDKLKICDAAYEVQKFHPADMHRFDDPTITREVTCLAGAMYPKQASMTHNEAYSPLERAPRRT</sequence>
<dbReference type="InterPro" id="IPR008258">
    <property type="entry name" value="Transglycosylase_SLT_dom_1"/>
</dbReference>
<evidence type="ECO:0000313" key="3">
    <source>
        <dbReference type="Proteomes" id="UP001610446"/>
    </source>
</evidence>
<accession>A0ABR4K632</accession>
<protein>
    <recommendedName>
        <fullName evidence="1">Transglycosylase SLT domain-containing protein</fullName>
    </recommendedName>
</protein>
<feature type="domain" description="Transglycosylase SLT" evidence="1">
    <location>
        <begin position="73"/>
        <end position="133"/>
    </location>
</feature>